<keyword evidence="4" id="KW-0808">Transferase</keyword>
<dbReference type="Gene3D" id="1.10.287.130">
    <property type="match status" value="1"/>
</dbReference>
<feature type="domain" description="Response regulatory" evidence="14">
    <location>
        <begin position="566"/>
        <end position="686"/>
    </location>
</feature>
<evidence type="ECO:0000256" key="7">
    <source>
        <dbReference type="ARBA" id="ARBA00022840"/>
    </source>
</evidence>
<dbReference type="Gene3D" id="3.30.565.10">
    <property type="entry name" value="Histidine kinase-like ATPase, C-terminal domain"/>
    <property type="match status" value="1"/>
</dbReference>
<evidence type="ECO:0000256" key="4">
    <source>
        <dbReference type="ARBA" id="ARBA00022679"/>
    </source>
</evidence>
<dbReference type="GO" id="GO:0005524">
    <property type="term" value="F:ATP binding"/>
    <property type="evidence" value="ECO:0007669"/>
    <property type="project" value="UniProtKB-KW"/>
</dbReference>
<dbReference type="Pfam" id="PF00512">
    <property type="entry name" value="HisKA"/>
    <property type="match status" value="1"/>
</dbReference>
<dbReference type="Gene3D" id="3.40.50.2300">
    <property type="match status" value="2"/>
</dbReference>
<dbReference type="InterPro" id="IPR003594">
    <property type="entry name" value="HATPase_dom"/>
</dbReference>
<dbReference type="FunFam" id="3.30.565.10:FF:000010">
    <property type="entry name" value="Sensor histidine kinase RcsC"/>
    <property type="match status" value="1"/>
</dbReference>
<evidence type="ECO:0000256" key="10">
    <source>
        <dbReference type="ARBA" id="ARBA00068150"/>
    </source>
</evidence>
<keyword evidence="5" id="KW-0547">Nucleotide-binding</keyword>
<dbReference type="CDD" id="cd17546">
    <property type="entry name" value="REC_hyHK_CKI1_RcsC-like"/>
    <property type="match status" value="1"/>
</dbReference>
<gene>
    <name evidence="16" type="ORF">F8B43_4774</name>
</gene>
<dbReference type="InterPro" id="IPR001789">
    <property type="entry name" value="Sig_transdc_resp-reg_receiver"/>
</dbReference>
<proteinExistence type="predicted"/>
<keyword evidence="6 16" id="KW-0418">Kinase</keyword>
<dbReference type="InterPro" id="IPR011006">
    <property type="entry name" value="CheY-like_superfamily"/>
</dbReference>
<evidence type="ECO:0000256" key="12">
    <source>
        <dbReference type="SAM" id="MobiDB-lite"/>
    </source>
</evidence>
<dbReference type="GO" id="GO:0000155">
    <property type="term" value="F:phosphorelay sensor kinase activity"/>
    <property type="evidence" value="ECO:0007669"/>
    <property type="project" value="InterPro"/>
</dbReference>
<dbReference type="InterPro" id="IPR036890">
    <property type="entry name" value="HATPase_C_sf"/>
</dbReference>
<feature type="region of interest" description="Disordered" evidence="12">
    <location>
        <begin position="532"/>
        <end position="555"/>
    </location>
</feature>
<dbReference type="SUPFAM" id="SSF47384">
    <property type="entry name" value="Homodimeric domain of signal transducing histidine kinase"/>
    <property type="match status" value="1"/>
</dbReference>
<feature type="domain" description="PAS" evidence="15">
    <location>
        <begin position="50"/>
        <end position="97"/>
    </location>
</feature>
<dbReference type="SMART" id="SM00448">
    <property type="entry name" value="REC"/>
    <property type="match status" value="2"/>
</dbReference>
<evidence type="ECO:0000256" key="9">
    <source>
        <dbReference type="ARBA" id="ARBA00064003"/>
    </source>
</evidence>
<dbReference type="AlphaFoldDB" id="A0A833J0S2"/>
<comment type="catalytic activity">
    <reaction evidence="1">
        <text>ATP + protein L-histidine = ADP + protein N-phospho-L-histidine.</text>
        <dbReference type="EC" id="2.7.13.3"/>
    </reaction>
</comment>
<dbReference type="PRINTS" id="PR00344">
    <property type="entry name" value="BCTRLSENSOR"/>
</dbReference>
<dbReference type="PANTHER" id="PTHR45339:SF1">
    <property type="entry name" value="HYBRID SIGNAL TRANSDUCTION HISTIDINE KINASE J"/>
    <property type="match status" value="1"/>
</dbReference>
<dbReference type="InterPro" id="IPR005467">
    <property type="entry name" value="His_kinase_dom"/>
</dbReference>
<feature type="modified residue" description="4-aspartylphosphate" evidence="11">
    <location>
        <position position="468"/>
    </location>
</feature>
<dbReference type="PANTHER" id="PTHR45339">
    <property type="entry name" value="HYBRID SIGNAL TRANSDUCTION HISTIDINE KINASE J"/>
    <property type="match status" value="1"/>
</dbReference>
<feature type="domain" description="Response regulatory" evidence="14">
    <location>
        <begin position="419"/>
        <end position="532"/>
    </location>
</feature>
<dbReference type="InterPro" id="IPR013767">
    <property type="entry name" value="PAS_fold"/>
</dbReference>
<dbReference type="Proteomes" id="UP000469949">
    <property type="component" value="Unassembled WGS sequence"/>
</dbReference>
<comment type="subunit">
    <text evidence="9">At low DSF concentrations, interacts with RpfF.</text>
</comment>
<evidence type="ECO:0000256" key="1">
    <source>
        <dbReference type="ARBA" id="ARBA00000085"/>
    </source>
</evidence>
<protein>
    <recommendedName>
        <fullName evidence="10">Sensory/regulatory protein RpfC</fullName>
        <ecNumber evidence="2">2.7.13.3</ecNumber>
    </recommendedName>
</protein>
<keyword evidence="3 11" id="KW-0597">Phosphoprotein</keyword>
<evidence type="ECO:0000313" key="16">
    <source>
        <dbReference type="EMBL" id="KAB7782019.1"/>
    </source>
</evidence>
<evidence type="ECO:0000256" key="3">
    <source>
        <dbReference type="ARBA" id="ARBA00022553"/>
    </source>
</evidence>
<dbReference type="CDD" id="cd00130">
    <property type="entry name" value="PAS"/>
    <property type="match status" value="1"/>
</dbReference>
<dbReference type="SMART" id="SM00387">
    <property type="entry name" value="HATPase_c"/>
    <property type="match status" value="1"/>
</dbReference>
<dbReference type="Pfam" id="PF00989">
    <property type="entry name" value="PAS"/>
    <property type="match status" value="1"/>
</dbReference>
<dbReference type="FunFam" id="1.10.287.130:FF:000002">
    <property type="entry name" value="Two-component osmosensing histidine kinase"/>
    <property type="match status" value="1"/>
</dbReference>
<dbReference type="RefSeq" id="WP_152278576.1">
    <property type="nucleotide sequence ID" value="NZ_WEKV01000020.1"/>
</dbReference>
<dbReference type="SMART" id="SM00091">
    <property type="entry name" value="PAS"/>
    <property type="match status" value="1"/>
</dbReference>
<dbReference type="NCBIfam" id="TIGR00229">
    <property type="entry name" value="sensory_box"/>
    <property type="match status" value="1"/>
</dbReference>
<feature type="domain" description="Histidine kinase" evidence="13">
    <location>
        <begin position="184"/>
        <end position="402"/>
    </location>
</feature>
<dbReference type="CDD" id="cd00082">
    <property type="entry name" value="HisKA"/>
    <property type="match status" value="1"/>
</dbReference>
<evidence type="ECO:0000259" key="13">
    <source>
        <dbReference type="PROSITE" id="PS50109"/>
    </source>
</evidence>
<name>A0A833J0S2_9HYPH</name>
<evidence type="ECO:0000256" key="5">
    <source>
        <dbReference type="ARBA" id="ARBA00022741"/>
    </source>
</evidence>
<dbReference type="SMART" id="SM00388">
    <property type="entry name" value="HisKA"/>
    <property type="match status" value="1"/>
</dbReference>
<dbReference type="PROSITE" id="PS50109">
    <property type="entry name" value="HIS_KIN"/>
    <property type="match status" value="1"/>
</dbReference>
<evidence type="ECO:0000259" key="14">
    <source>
        <dbReference type="PROSITE" id="PS50110"/>
    </source>
</evidence>
<dbReference type="InterPro" id="IPR035965">
    <property type="entry name" value="PAS-like_dom_sf"/>
</dbReference>
<accession>A0A833J0S2</accession>
<dbReference type="SUPFAM" id="SSF52172">
    <property type="entry name" value="CheY-like"/>
    <property type="match status" value="2"/>
</dbReference>
<dbReference type="SUPFAM" id="SSF55785">
    <property type="entry name" value="PYP-like sensor domain (PAS domain)"/>
    <property type="match status" value="1"/>
</dbReference>
<evidence type="ECO:0000256" key="6">
    <source>
        <dbReference type="ARBA" id="ARBA00022777"/>
    </source>
</evidence>
<keyword evidence="8" id="KW-0902">Two-component regulatory system</keyword>
<dbReference type="InterPro" id="IPR036097">
    <property type="entry name" value="HisK_dim/P_sf"/>
</dbReference>
<feature type="compositionally biased region" description="Low complexity" evidence="12">
    <location>
        <begin position="535"/>
        <end position="548"/>
    </location>
</feature>
<evidence type="ECO:0000256" key="11">
    <source>
        <dbReference type="PROSITE-ProRule" id="PRU00169"/>
    </source>
</evidence>
<dbReference type="Pfam" id="PF02518">
    <property type="entry name" value="HATPase_c"/>
    <property type="match status" value="1"/>
</dbReference>
<dbReference type="GO" id="GO:0006355">
    <property type="term" value="P:regulation of DNA-templated transcription"/>
    <property type="evidence" value="ECO:0007669"/>
    <property type="project" value="InterPro"/>
</dbReference>
<evidence type="ECO:0000313" key="17">
    <source>
        <dbReference type="Proteomes" id="UP000469949"/>
    </source>
</evidence>
<dbReference type="EMBL" id="WEKV01000020">
    <property type="protein sequence ID" value="KAB7782019.1"/>
    <property type="molecule type" value="Genomic_DNA"/>
</dbReference>
<evidence type="ECO:0000256" key="2">
    <source>
        <dbReference type="ARBA" id="ARBA00012438"/>
    </source>
</evidence>
<dbReference type="CDD" id="cd16922">
    <property type="entry name" value="HATPase_EvgS-ArcB-TorS-like"/>
    <property type="match status" value="1"/>
</dbReference>
<evidence type="ECO:0000256" key="8">
    <source>
        <dbReference type="ARBA" id="ARBA00023012"/>
    </source>
</evidence>
<dbReference type="Pfam" id="PF00072">
    <property type="entry name" value="Response_reg"/>
    <property type="match status" value="1"/>
</dbReference>
<dbReference type="PROSITE" id="PS50110">
    <property type="entry name" value="RESPONSE_REGULATORY"/>
    <property type="match status" value="2"/>
</dbReference>
<keyword evidence="7" id="KW-0067">ATP-binding</keyword>
<dbReference type="InterPro" id="IPR003661">
    <property type="entry name" value="HisK_dim/P_dom"/>
</dbReference>
<sequence>MTVAVSLMGLSIAGAMLALILVSLRRREPVVPDSDIAEALQDRLWQIAESEERYRVLVEATTQAVVQRDGQGRITFASEGFAALLGVKPLELIGSTLTPQVIERGASEQRPDGVRVVEERLVPVDGVPRWFSFIEMPAAGHTDGPSWLRAGQDVTGRVEAARSLDEAKSRAEAANVAKSRFLATVSHELRTPLNGILGMADLLLDTPLNPEQRTYVEAFRTSGKALLGLVDGILDFSRIEAGRLDLAAEPFDVAALVEGVVELLAPRAQDKGLEIALDIADDLTALRVGDADRVRQILVNLAGNAIKFTQAGGVGVSLARAREGQGEGFVLTIEDTGPGIPEERIPILFEEFEQGEDSASHEGTGLGLAITRRLVERMNGTIEARSTVGRGSIFRVVLPLPAAEGAPVPVPQPTLAPRKILIVAASPYQAPFLARRLSRSGAAAVVVDSAEAGLDALSGVAFDALIADRSLGDAAVRRLAAEAARSGVRCSLILLSPFDRREFGAPSAKGFDSYLIKPVRARSLFDRLLEPRPAPARGPADAPALPAPVQSEPVQSAMVQSGPGRRVLLAEDNPINALLATKALERLGAQVILARDGLETLAAVDGQGPFDLALIDIRMPGLDGLEVARRIRAREAETGAEPLHLVALTANTGREDVTAAFAAGFDNFLPKPLNLRALPGLLNRRAEAA</sequence>
<reference evidence="16 17" key="1">
    <citation type="submission" date="2019-10" db="EMBL/GenBank/DDBJ databases">
        <title>Draft Genome Sequence of the Caffeine Degrading Methylotroph Methylorubrum populi PINKEL.</title>
        <authorList>
            <person name="Dawson S.C."/>
            <person name="Zhang X."/>
            <person name="Wright M.E."/>
            <person name="Sharma G."/>
            <person name="Langner J.T."/>
            <person name="Ditty J.L."/>
            <person name="Subuyuj G.A."/>
        </authorList>
    </citation>
    <scope>NUCLEOTIDE SEQUENCE [LARGE SCALE GENOMIC DNA]</scope>
    <source>
        <strain evidence="16 17">Pinkel</strain>
    </source>
</reference>
<evidence type="ECO:0000259" key="15">
    <source>
        <dbReference type="PROSITE" id="PS50112"/>
    </source>
</evidence>
<dbReference type="PROSITE" id="PS50112">
    <property type="entry name" value="PAS"/>
    <property type="match status" value="1"/>
</dbReference>
<dbReference type="InterPro" id="IPR004358">
    <property type="entry name" value="Sig_transdc_His_kin-like_C"/>
</dbReference>
<dbReference type="Gene3D" id="3.30.450.20">
    <property type="entry name" value="PAS domain"/>
    <property type="match status" value="1"/>
</dbReference>
<feature type="modified residue" description="4-aspartylphosphate" evidence="11">
    <location>
        <position position="616"/>
    </location>
</feature>
<dbReference type="EC" id="2.7.13.3" evidence="2"/>
<dbReference type="SUPFAM" id="SSF55874">
    <property type="entry name" value="ATPase domain of HSP90 chaperone/DNA topoisomerase II/histidine kinase"/>
    <property type="match status" value="1"/>
</dbReference>
<comment type="caution">
    <text evidence="16">The sequence shown here is derived from an EMBL/GenBank/DDBJ whole genome shotgun (WGS) entry which is preliminary data.</text>
</comment>
<organism evidence="16 17">
    <name type="scientific">Methylorubrum populi</name>
    <dbReference type="NCBI Taxonomy" id="223967"/>
    <lineage>
        <taxon>Bacteria</taxon>
        <taxon>Pseudomonadati</taxon>
        <taxon>Pseudomonadota</taxon>
        <taxon>Alphaproteobacteria</taxon>
        <taxon>Hyphomicrobiales</taxon>
        <taxon>Methylobacteriaceae</taxon>
        <taxon>Methylorubrum</taxon>
    </lineage>
</organism>
<dbReference type="InterPro" id="IPR000014">
    <property type="entry name" value="PAS"/>
</dbReference>